<dbReference type="AlphaFoldDB" id="A0A518CI06"/>
<name>A0A518CI06_9PLAN</name>
<dbReference type="RefSeq" id="WP_144992927.1">
    <property type="nucleotide sequence ID" value="NZ_CP036281.1"/>
</dbReference>
<proteinExistence type="inferred from homology"/>
<comment type="subcellular location">
    <subcellularLocation>
        <location evidence="1">Membrane</location>
        <topology evidence="1">Multi-pass membrane protein</topology>
    </subcellularLocation>
</comment>
<evidence type="ECO:0000313" key="8">
    <source>
        <dbReference type="Proteomes" id="UP000317178"/>
    </source>
</evidence>
<dbReference type="PANTHER" id="PTHR43461:SF1">
    <property type="entry name" value="TRANSMEMBRANE PROTEIN 256"/>
    <property type="match status" value="1"/>
</dbReference>
<evidence type="ECO:0000313" key="7">
    <source>
        <dbReference type="EMBL" id="QDU78862.1"/>
    </source>
</evidence>
<evidence type="ECO:0000256" key="3">
    <source>
        <dbReference type="ARBA" id="ARBA00022692"/>
    </source>
</evidence>
<keyword evidence="4 6" id="KW-1133">Transmembrane helix</keyword>
<evidence type="ECO:0008006" key="9">
    <source>
        <dbReference type="Google" id="ProtNLM"/>
    </source>
</evidence>
<evidence type="ECO:0000256" key="6">
    <source>
        <dbReference type="SAM" id="Phobius"/>
    </source>
</evidence>
<gene>
    <name evidence="7" type="ORF">Pla110_05660</name>
</gene>
<dbReference type="KEGG" id="plon:Pla110_05660"/>
<accession>A0A518CI06</accession>
<evidence type="ECO:0000256" key="4">
    <source>
        <dbReference type="ARBA" id="ARBA00022989"/>
    </source>
</evidence>
<keyword evidence="8" id="KW-1185">Reference proteome</keyword>
<dbReference type="Pfam" id="PF04241">
    <property type="entry name" value="DUF423"/>
    <property type="match status" value="1"/>
</dbReference>
<sequence>MNKNGTGWIALGAILAGIAVITGAFAAHGMDGFCAEKYGGEPAVVIAGWEHPLAYKRLNDFQVGARYQMYHALGLIAVGLLLGFRACKLVSAAGWCFLAGIILFSGSLYVLVLSGITWLGAITPIGGVLMIIGWGLLAAGAWTGRKSPAEVPAPQNARQDHT</sequence>
<dbReference type="EMBL" id="CP036281">
    <property type="protein sequence ID" value="QDU78862.1"/>
    <property type="molecule type" value="Genomic_DNA"/>
</dbReference>
<organism evidence="7 8">
    <name type="scientific">Polystyrenella longa</name>
    <dbReference type="NCBI Taxonomy" id="2528007"/>
    <lineage>
        <taxon>Bacteria</taxon>
        <taxon>Pseudomonadati</taxon>
        <taxon>Planctomycetota</taxon>
        <taxon>Planctomycetia</taxon>
        <taxon>Planctomycetales</taxon>
        <taxon>Planctomycetaceae</taxon>
        <taxon>Polystyrenella</taxon>
    </lineage>
</organism>
<keyword evidence="5 6" id="KW-0472">Membrane</keyword>
<dbReference type="InterPro" id="IPR006696">
    <property type="entry name" value="DUF423"/>
</dbReference>
<evidence type="ECO:0000256" key="5">
    <source>
        <dbReference type="ARBA" id="ARBA00023136"/>
    </source>
</evidence>
<protein>
    <recommendedName>
        <fullName evidence="9">DUF423 domain-containing protein</fullName>
    </recommendedName>
</protein>
<dbReference type="PANTHER" id="PTHR43461">
    <property type="entry name" value="TRANSMEMBRANE PROTEIN 256"/>
    <property type="match status" value="1"/>
</dbReference>
<feature type="transmembrane region" description="Helical" evidence="6">
    <location>
        <begin position="92"/>
        <end position="112"/>
    </location>
</feature>
<keyword evidence="3 6" id="KW-0812">Transmembrane</keyword>
<dbReference type="GO" id="GO:0005886">
    <property type="term" value="C:plasma membrane"/>
    <property type="evidence" value="ECO:0007669"/>
    <property type="project" value="TreeGrafter"/>
</dbReference>
<feature type="transmembrane region" description="Helical" evidence="6">
    <location>
        <begin position="118"/>
        <end position="137"/>
    </location>
</feature>
<feature type="transmembrane region" description="Helical" evidence="6">
    <location>
        <begin position="67"/>
        <end position="85"/>
    </location>
</feature>
<evidence type="ECO:0000256" key="1">
    <source>
        <dbReference type="ARBA" id="ARBA00004141"/>
    </source>
</evidence>
<dbReference type="Proteomes" id="UP000317178">
    <property type="component" value="Chromosome"/>
</dbReference>
<evidence type="ECO:0000256" key="2">
    <source>
        <dbReference type="ARBA" id="ARBA00009694"/>
    </source>
</evidence>
<dbReference type="OrthoDB" id="9802121at2"/>
<reference evidence="7 8" key="1">
    <citation type="submission" date="2019-02" db="EMBL/GenBank/DDBJ databases">
        <title>Deep-cultivation of Planctomycetes and their phenomic and genomic characterization uncovers novel biology.</title>
        <authorList>
            <person name="Wiegand S."/>
            <person name="Jogler M."/>
            <person name="Boedeker C."/>
            <person name="Pinto D."/>
            <person name="Vollmers J."/>
            <person name="Rivas-Marin E."/>
            <person name="Kohn T."/>
            <person name="Peeters S.H."/>
            <person name="Heuer A."/>
            <person name="Rast P."/>
            <person name="Oberbeckmann S."/>
            <person name="Bunk B."/>
            <person name="Jeske O."/>
            <person name="Meyerdierks A."/>
            <person name="Storesund J.E."/>
            <person name="Kallscheuer N."/>
            <person name="Luecker S."/>
            <person name="Lage O.M."/>
            <person name="Pohl T."/>
            <person name="Merkel B.J."/>
            <person name="Hornburger P."/>
            <person name="Mueller R.-W."/>
            <person name="Bruemmer F."/>
            <person name="Labrenz M."/>
            <person name="Spormann A.M."/>
            <person name="Op den Camp H."/>
            <person name="Overmann J."/>
            <person name="Amann R."/>
            <person name="Jetten M.S.M."/>
            <person name="Mascher T."/>
            <person name="Medema M.H."/>
            <person name="Devos D.P."/>
            <person name="Kaster A.-K."/>
            <person name="Ovreas L."/>
            <person name="Rohde M."/>
            <person name="Galperin M.Y."/>
            <person name="Jogler C."/>
        </authorList>
    </citation>
    <scope>NUCLEOTIDE SEQUENCE [LARGE SCALE GENOMIC DNA]</scope>
    <source>
        <strain evidence="7 8">Pla110</strain>
    </source>
</reference>
<comment type="similarity">
    <text evidence="2">Belongs to the UPF0382 family.</text>
</comment>